<evidence type="ECO:0000256" key="1">
    <source>
        <dbReference type="SAM" id="MobiDB-lite"/>
    </source>
</evidence>
<protein>
    <recommendedName>
        <fullName evidence="2">F-box domain-containing protein</fullName>
    </recommendedName>
</protein>
<keyword evidence="4" id="KW-1185">Reference proteome</keyword>
<dbReference type="InterPro" id="IPR001810">
    <property type="entry name" value="F-box_dom"/>
</dbReference>
<feature type="compositionally biased region" description="Basic and acidic residues" evidence="1">
    <location>
        <begin position="1"/>
        <end position="12"/>
    </location>
</feature>
<proteinExistence type="predicted"/>
<dbReference type="InterPro" id="IPR036047">
    <property type="entry name" value="F-box-like_dom_sf"/>
</dbReference>
<dbReference type="SUPFAM" id="SSF81383">
    <property type="entry name" value="F-box domain"/>
    <property type="match status" value="1"/>
</dbReference>
<sequence length="322" mass="35826">MSQGDKAKEMKHNKTGADNNGLLIDEAKSTDMEQLVISTNMAAPKRSYLPPDIVEEILDLLPKNSINRFRSVSKSLFSLLAIKFNVPKLLYCPRKGESSPSNYGIKSSDDQSLFTGVGLSDYIGNAKNRGYMAPSELSGPISFNSFVGSSNGLVCFDVTYNYYGRSNTIVWNPFTGICRKLQRRNNCALGFGYDSASDDYKVFATTAPPHGDPQRVKVEIFLLKTGSWKKVENPCGEYLQHDIPPFKRMDLFLNVALHWVRGQSASGIPKIIAFDLDKEKFYHVPSPPNQIYPDNNGYCTDNNGFCTDITGVVGDYLCIPKH</sequence>
<reference evidence="3" key="2">
    <citation type="journal article" date="2023" name="Plants (Basel)">
        <title>Annotation of the Turnera subulata (Passifloraceae) Draft Genome Reveals the S-Locus Evolved after the Divergence of Turneroideae from Passifloroideae in a Stepwise Manner.</title>
        <authorList>
            <person name="Henning P.M."/>
            <person name="Roalson E.H."/>
            <person name="Mir W."/>
            <person name="McCubbin A.G."/>
            <person name="Shore J.S."/>
        </authorList>
    </citation>
    <scope>NUCLEOTIDE SEQUENCE</scope>
    <source>
        <strain evidence="3">F60SS</strain>
    </source>
</reference>
<comment type="caution">
    <text evidence="3">The sequence shown here is derived from an EMBL/GenBank/DDBJ whole genome shotgun (WGS) entry which is preliminary data.</text>
</comment>
<dbReference type="InterPro" id="IPR050796">
    <property type="entry name" value="SCF_F-box_component"/>
</dbReference>
<dbReference type="Pfam" id="PF00646">
    <property type="entry name" value="F-box"/>
    <property type="match status" value="1"/>
</dbReference>
<dbReference type="OrthoDB" id="1435799at2759"/>
<dbReference type="PANTHER" id="PTHR31672">
    <property type="entry name" value="BNACNNG10540D PROTEIN"/>
    <property type="match status" value="1"/>
</dbReference>
<dbReference type="InterPro" id="IPR017451">
    <property type="entry name" value="F-box-assoc_interact_dom"/>
</dbReference>
<dbReference type="Pfam" id="PF07734">
    <property type="entry name" value="FBA_1"/>
    <property type="match status" value="1"/>
</dbReference>
<gene>
    <name evidence="3" type="ORF">Tsubulata_048464</name>
</gene>
<dbReference type="AlphaFoldDB" id="A0A9Q0IZS2"/>
<name>A0A9Q0IZS2_9ROSI</name>
<accession>A0A9Q0IZS2</accession>
<organism evidence="3 4">
    <name type="scientific">Turnera subulata</name>
    <dbReference type="NCBI Taxonomy" id="218843"/>
    <lineage>
        <taxon>Eukaryota</taxon>
        <taxon>Viridiplantae</taxon>
        <taxon>Streptophyta</taxon>
        <taxon>Embryophyta</taxon>
        <taxon>Tracheophyta</taxon>
        <taxon>Spermatophyta</taxon>
        <taxon>Magnoliopsida</taxon>
        <taxon>eudicotyledons</taxon>
        <taxon>Gunneridae</taxon>
        <taxon>Pentapetalae</taxon>
        <taxon>rosids</taxon>
        <taxon>fabids</taxon>
        <taxon>Malpighiales</taxon>
        <taxon>Passifloraceae</taxon>
        <taxon>Turnera</taxon>
    </lineage>
</organism>
<feature type="domain" description="F-box" evidence="2">
    <location>
        <begin position="49"/>
        <end position="88"/>
    </location>
</feature>
<dbReference type="Proteomes" id="UP001141552">
    <property type="component" value="Unassembled WGS sequence"/>
</dbReference>
<dbReference type="PANTHER" id="PTHR31672:SF13">
    <property type="entry name" value="F-BOX PROTEIN CPR30-LIKE"/>
    <property type="match status" value="1"/>
</dbReference>
<reference evidence="3" key="1">
    <citation type="submission" date="2022-02" db="EMBL/GenBank/DDBJ databases">
        <authorList>
            <person name="Henning P.M."/>
            <person name="McCubbin A.G."/>
            <person name="Shore J.S."/>
        </authorList>
    </citation>
    <scope>NUCLEOTIDE SEQUENCE</scope>
    <source>
        <strain evidence="3">F60SS</strain>
        <tissue evidence="3">Leaves</tissue>
    </source>
</reference>
<evidence type="ECO:0000313" key="3">
    <source>
        <dbReference type="EMBL" id="KAJ4823138.1"/>
    </source>
</evidence>
<feature type="region of interest" description="Disordered" evidence="1">
    <location>
        <begin position="1"/>
        <end position="21"/>
    </location>
</feature>
<dbReference type="SMART" id="SM00256">
    <property type="entry name" value="FBOX"/>
    <property type="match status" value="1"/>
</dbReference>
<dbReference type="InterPro" id="IPR006527">
    <property type="entry name" value="F-box-assoc_dom_typ1"/>
</dbReference>
<dbReference type="EMBL" id="JAKUCV010007511">
    <property type="protein sequence ID" value="KAJ4823138.1"/>
    <property type="molecule type" value="Genomic_DNA"/>
</dbReference>
<evidence type="ECO:0000313" key="4">
    <source>
        <dbReference type="Proteomes" id="UP001141552"/>
    </source>
</evidence>
<dbReference type="NCBIfam" id="TIGR01640">
    <property type="entry name" value="F_box_assoc_1"/>
    <property type="match status" value="1"/>
</dbReference>
<evidence type="ECO:0000259" key="2">
    <source>
        <dbReference type="SMART" id="SM00256"/>
    </source>
</evidence>